<dbReference type="Pfam" id="PF10711">
    <property type="entry name" value="DUF2513"/>
    <property type="match status" value="1"/>
</dbReference>
<dbReference type="InterPro" id="IPR019650">
    <property type="entry name" value="DUF2513"/>
</dbReference>
<protein>
    <recommendedName>
        <fullName evidence="3">DUF2513 domain-containing protein</fullName>
    </recommendedName>
</protein>
<dbReference type="KEGG" id="bmei:Spa11_38660"/>
<dbReference type="EMBL" id="CP036349">
    <property type="protein sequence ID" value="QDV75646.1"/>
    <property type="molecule type" value="Genomic_DNA"/>
</dbReference>
<evidence type="ECO:0000313" key="1">
    <source>
        <dbReference type="EMBL" id="QDV75646.1"/>
    </source>
</evidence>
<dbReference type="Proteomes" id="UP000316426">
    <property type="component" value="Chromosome"/>
</dbReference>
<organism evidence="1 2">
    <name type="scientific">Botrimarina mediterranea</name>
    <dbReference type="NCBI Taxonomy" id="2528022"/>
    <lineage>
        <taxon>Bacteria</taxon>
        <taxon>Pseudomonadati</taxon>
        <taxon>Planctomycetota</taxon>
        <taxon>Planctomycetia</taxon>
        <taxon>Pirellulales</taxon>
        <taxon>Lacipirellulaceae</taxon>
        <taxon>Botrimarina</taxon>
    </lineage>
</organism>
<dbReference type="RefSeq" id="WP_145115222.1">
    <property type="nucleotide sequence ID" value="NZ_CP036349.1"/>
</dbReference>
<proteinExistence type="predicted"/>
<dbReference type="AlphaFoldDB" id="A0A518KCX8"/>
<sequence length="164" mass="18610">MDSFVGRTNVTFRELEPVRVTDMAYQASEGPKEPAAPRAFTPLKRDLDLIRSMLLEIEAGTLLSQQKQYDEEIWNYHIWLLNQAKLVEGISAQWCVAGNAYVWTTSRPMLTWEGCEFLSAARNEGYWRSRLNEIRTKAGQALVELPFEVVKSILIDGLVGATKS</sequence>
<evidence type="ECO:0008006" key="3">
    <source>
        <dbReference type="Google" id="ProtNLM"/>
    </source>
</evidence>
<keyword evidence="2" id="KW-1185">Reference proteome</keyword>
<name>A0A518KCX8_9BACT</name>
<gene>
    <name evidence="1" type="ORF">Spa11_38660</name>
</gene>
<evidence type="ECO:0000313" key="2">
    <source>
        <dbReference type="Proteomes" id="UP000316426"/>
    </source>
</evidence>
<accession>A0A518KCX8</accession>
<reference evidence="1 2" key="1">
    <citation type="submission" date="2019-02" db="EMBL/GenBank/DDBJ databases">
        <title>Deep-cultivation of Planctomycetes and their phenomic and genomic characterization uncovers novel biology.</title>
        <authorList>
            <person name="Wiegand S."/>
            <person name="Jogler M."/>
            <person name="Boedeker C."/>
            <person name="Pinto D."/>
            <person name="Vollmers J."/>
            <person name="Rivas-Marin E."/>
            <person name="Kohn T."/>
            <person name="Peeters S.H."/>
            <person name="Heuer A."/>
            <person name="Rast P."/>
            <person name="Oberbeckmann S."/>
            <person name="Bunk B."/>
            <person name="Jeske O."/>
            <person name="Meyerdierks A."/>
            <person name="Storesund J.E."/>
            <person name="Kallscheuer N."/>
            <person name="Luecker S."/>
            <person name="Lage O.M."/>
            <person name="Pohl T."/>
            <person name="Merkel B.J."/>
            <person name="Hornburger P."/>
            <person name="Mueller R.-W."/>
            <person name="Bruemmer F."/>
            <person name="Labrenz M."/>
            <person name="Spormann A.M."/>
            <person name="Op den Camp H."/>
            <person name="Overmann J."/>
            <person name="Amann R."/>
            <person name="Jetten M.S.M."/>
            <person name="Mascher T."/>
            <person name="Medema M.H."/>
            <person name="Devos D.P."/>
            <person name="Kaster A.-K."/>
            <person name="Ovreas L."/>
            <person name="Rohde M."/>
            <person name="Galperin M.Y."/>
            <person name="Jogler C."/>
        </authorList>
    </citation>
    <scope>NUCLEOTIDE SEQUENCE [LARGE SCALE GENOMIC DNA]</scope>
    <source>
        <strain evidence="1 2">Spa11</strain>
    </source>
</reference>